<feature type="region of interest" description="Disordered" evidence="1">
    <location>
        <begin position="480"/>
        <end position="516"/>
    </location>
</feature>
<dbReference type="GO" id="GO:0071818">
    <property type="term" value="C:BAT3 complex"/>
    <property type="evidence" value="ECO:0007669"/>
    <property type="project" value="TreeGrafter"/>
</dbReference>
<dbReference type="GO" id="GO:0031593">
    <property type="term" value="F:polyubiquitin modification-dependent protein binding"/>
    <property type="evidence" value="ECO:0007669"/>
    <property type="project" value="TreeGrafter"/>
</dbReference>
<feature type="compositionally biased region" description="Polar residues" evidence="1">
    <location>
        <begin position="183"/>
        <end position="198"/>
    </location>
</feature>
<dbReference type="PANTHER" id="PTHR15204:SF0">
    <property type="entry name" value="LARGE PROLINE-RICH PROTEIN BAG6"/>
    <property type="match status" value="1"/>
</dbReference>
<feature type="compositionally biased region" description="Low complexity" evidence="1">
    <location>
        <begin position="483"/>
        <end position="500"/>
    </location>
</feature>
<evidence type="ECO:0000313" key="3">
    <source>
        <dbReference type="EMBL" id="ORY06695.1"/>
    </source>
</evidence>
<dbReference type="PANTHER" id="PTHR15204">
    <property type="entry name" value="LARGE PROLINE-RICH PROTEIN BAG6"/>
    <property type="match status" value="1"/>
</dbReference>
<dbReference type="SMART" id="SM00213">
    <property type="entry name" value="UBQ"/>
    <property type="match status" value="1"/>
</dbReference>
<keyword evidence="4" id="KW-1185">Reference proteome</keyword>
<dbReference type="InParanoid" id="A0A1Y1ZA71"/>
<evidence type="ECO:0000313" key="4">
    <source>
        <dbReference type="Proteomes" id="UP000193498"/>
    </source>
</evidence>
<feature type="compositionally biased region" description="Polar residues" evidence="1">
    <location>
        <begin position="152"/>
        <end position="162"/>
    </location>
</feature>
<feature type="region of interest" description="Disordered" evidence="1">
    <location>
        <begin position="301"/>
        <end position="354"/>
    </location>
</feature>
<reference evidence="3 4" key="1">
    <citation type="submission" date="2016-07" db="EMBL/GenBank/DDBJ databases">
        <title>Pervasive Adenine N6-methylation of Active Genes in Fungi.</title>
        <authorList>
            <consortium name="DOE Joint Genome Institute"/>
            <person name="Mondo S.J."/>
            <person name="Dannebaum R.O."/>
            <person name="Kuo R.C."/>
            <person name="Labutti K."/>
            <person name="Haridas S."/>
            <person name="Kuo A."/>
            <person name="Salamov A."/>
            <person name="Ahrendt S.R."/>
            <person name="Lipzen A."/>
            <person name="Sullivan W."/>
            <person name="Andreopoulos W.B."/>
            <person name="Clum A."/>
            <person name="Lindquist E."/>
            <person name="Daum C."/>
            <person name="Ramamoorthy G.K."/>
            <person name="Gryganskyi A."/>
            <person name="Culley D."/>
            <person name="Magnuson J.K."/>
            <person name="James T.Y."/>
            <person name="O'Malley M.A."/>
            <person name="Stajich J.E."/>
            <person name="Spatafora J.W."/>
            <person name="Visel A."/>
            <person name="Grigoriev I.V."/>
        </authorList>
    </citation>
    <scope>NUCLEOTIDE SEQUENCE [LARGE SCALE GENOMIC DNA]</scope>
    <source>
        <strain evidence="3 4">CBS 931.73</strain>
    </source>
</reference>
<feature type="region of interest" description="Disordered" evidence="1">
    <location>
        <begin position="1"/>
        <end position="20"/>
    </location>
</feature>
<dbReference type="InterPro" id="IPR029071">
    <property type="entry name" value="Ubiquitin-like_domsf"/>
</dbReference>
<feature type="compositionally biased region" description="Low complexity" evidence="1">
    <location>
        <begin position="163"/>
        <end position="178"/>
    </location>
</feature>
<evidence type="ECO:0000259" key="2">
    <source>
        <dbReference type="PROSITE" id="PS50053"/>
    </source>
</evidence>
<feature type="region of interest" description="Disordered" evidence="1">
    <location>
        <begin position="746"/>
        <end position="775"/>
    </location>
</feature>
<proteinExistence type="predicted"/>
<dbReference type="OrthoDB" id="419317at2759"/>
<protein>
    <recommendedName>
        <fullName evidence="2">Ubiquitin-like domain-containing protein</fullName>
    </recommendedName>
</protein>
<accession>A0A1Y1ZA71</accession>
<sequence>MTHTASNEDKTTQETSQASKAATYDGPLKITVRTIDSDSYPVVIAHSETVLKLKEQLEDVAGVTRDRQRLIFQGRVMKDEKTLHECGLQTGNVIHLVIRPLEALGNNDEPQTPQTSATRPRSIASTTRFISLELDNSPINSFLGSLFGDSPRTPQANAQATASTPSSVRSSTPRGSSVRANGESRSTPQSQRQTADNSALLSRASTHLRRLQDLWNITPEHEIQGNDTVQTGRLMLELSNALEHLTGVLRPLARTFIDETLEADSEERIRAQNEAAGLARGMYRLTQLESTMATLLHRTRFNPTPVDSAPDSSSTAAPQPSQDGSEAAASPNQAQSSSTPNPQPRSRGSLFSSPNMTFSIYPDISVQFETSSGATIPISLPMTPTSNQPSRERNQDPASNTTAETQPSQQPSNAAEESTPSTPNALSSLLSSIFGGSPAGSLGSPFTTIYPSRSTGGSSAFIASTTIPIVSIIPATRIGQTRSSSNSENATNSNPAASNNDTGSTPQTDSNAPGVASSNSYDLGLFGSMLSNHLTLLEESQGRSNTSVADVFNLEPSSTNRAQDFVYQLLHSIHVSEAREIIRGNPTSLQQLHSRLSGYFQANISTERREEDIVNLSQSLGEYFVELLHLNEALPNNDTIIASLQDRLVRYLTKQCERLLRFLLDARPKRRANETSSFAAADFIPTWIREVVQEVRNDLFTAYGADRTREIVHMVVKHHLQSLCNLLSSSATRFLAELERMLLVNENSEATSSRDEESNPGESSNSAKRRKLSDS</sequence>
<feature type="domain" description="Ubiquitin-like" evidence="2">
    <location>
        <begin position="28"/>
        <end position="99"/>
    </location>
</feature>
<feature type="region of interest" description="Disordered" evidence="1">
    <location>
        <begin position="104"/>
        <end position="123"/>
    </location>
</feature>
<name>A0A1Y1ZA71_9FUNG</name>
<dbReference type="STRING" id="1314790.A0A1Y1ZA71"/>
<dbReference type="EMBL" id="MCFE01000014">
    <property type="protein sequence ID" value="ORY06695.1"/>
    <property type="molecule type" value="Genomic_DNA"/>
</dbReference>
<dbReference type="InterPro" id="IPR000626">
    <property type="entry name" value="Ubiquitin-like_dom"/>
</dbReference>
<dbReference type="InterPro" id="IPR019956">
    <property type="entry name" value="Ubiquitin_dom"/>
</dbReference>
<dbReference type="PRINTS" id="PR00348">
    <property type="entry name" value="UBIQUITIN"/>
</dbReference>
<dbReference type="Gene3D" id="3.10.20.90">
    <property type="entry name" value="Phosphatidylinositol 3-kinase Catalytic Subunit, Chain A, domain 1"/>
    <property type="match status" value="1"/>
</dbReference>
<dbReference type="CDD" id="cd17039">
    <property type="entry name" value="Ubl_ubiquitin_like"/>
    <property type="match status" value="1"/>
</dbReference>
<dbReference type="PROSITE" id="PS50053">
    <property type="entry name" value="UBIQUITIN_2"/>
    <property type="match status" value="1"/>
</dbReference>
<dbReference type="SUPFAM" id="SSF54236">
    <property type="entry name" value="Ubiquitin-like"/>
    <property type="match status" value="1"/>
</dbReference>
<dbReference type="Proteomes" id="UP000193498">
    <property type="component" value="Unassembled WGS sequence"/>
</dbReference>
<feature type="compositionally biased region" description="Polar residues" evidence="1">
    <location>
        <begin position="108"/>
        <end position="123"/>
    </location>
</feature>
<dbReference type="GO" id="GO:0036503">
    <property type="term" value="P:ERAD pathway"/>
    <property type="evidence" value="ECO:0007669"/>
    <property type="project" value="TreeGrafter"/>
</dbReference>
<feature type="region of interest" description="Disordered" evidence="1">
    <location>
        <begin position="145"/>
        <end position="198"/>
    </location>
</feature>
<feature type="compositionally biased region" description="Polar residues" evidence="1">
    <location>
        <begin position="501"/>
        <end position="516"/>
    </location>
</feature>
<feature type="compositionally biased region" description="Basic and acidic residues" evidence="1">
    <location>
        <begin position="1"/>
        <end position="12"/>
    </location>
</feature>
<comment type="caution">
    <text evidence="3">The sequence shown here is derived from an EMBL/GenBank/DDBJ whole genome shotgun (WGS) entry which is preliminary data.</text>
</comment>
<feature type="compositionally biased region" description="Polar residues" evidence="1">
    <location>
        <begin position="396"/>
        <end position="425"/>
    </location>
</feature>
<feature type="region of interest" description="Disordered" evidence="1">
    <location>
        <begin position="375"/>
        <end position="429"/>
    </location>
</feature>
<gene>
    <name evidence="3" type="ORF">K493DRAFT_310449</name>
</gene>
<dbReference type="GO" id="GO:0051787">
    <property type="term" value="F:misfolded protein binding"/>
    <property type="evidence" value="ECO:0007669"/>
    <property type="project" value="TreeGrafter"/>
</dbReference>
<evidence type="ECO:0000256" key="1">
    <source>
        <dbReference type="SAM" id="MobiDB-lite"/>
    </source>
</evidence>
<dbReference type="Pfam" id="PF00240">
    <property type="entry name" value="ubiquitin"/>
    <property type="match status" value="1"/>
</dbReference>
<organism evidence="3 4">
    <name type="scientific">Basidiobolus meristosporus CBS 931.73</name>
    <dbReference type="NCBI Taxonomy" id="1314790"/>
    <lineage>
        <taxon>Eukaryota</taxon>
        <taxon>Fungi</taxon>
        <taxon>Fungi incertae sedis</taxon>
        <taxon>Zoopagomycota</taxon>
        <taxon>Entomophthoromycotina</taxon>
        <taxon>Basidiobolomycetes</taxon>
        <taxon>Basidiobolales</taxon>
        <taxon>Basidiobolaceae</taxon>
        <taxon>Basidiobolus</taxon>
    </lineage>
</organism>
<feature type="compositionally biased region" description="Low complexity" evidence="1">
    <location>
        <begin position="303"/>
        <end position="340"/>
    </location>
</feature>
<dbReference type="AlphaFoldDB" id="A0A1Y1ZA71"/>